<reference evidence="9 10" key="1">
    <citation type="submission" date="2022-01" db="EMBL/GenBank/DDBJ databases">
        <title>A chromosomal length assembly of Cordylochernes scorpioides.</title>
        <authorList>
            <person name="Zeh D."/>
            <person name="Zeh J."/>
        </authorList>
    </citation>
    <scope>NUCLEOTIDE SEQUENCE [LARGE SCALE GENOMIC DNA]</scope>
    <source>
        <strain evidence="9">IN4F17</strain>
        <tissue evidence="9">Whole Body</tissue>
    </source>
</reference>
<accession>A0ABY6L341</accession>
<name>A0ABY6L341_9ARAC</name>
<dbReference type="SUPFAM" id="SSF161070">
    <property type="entry name" value="SNF-like"/>
    <property type="match status" value="1"/>
</dbReference>
<dbReference type="PROSITE" id="PS50267">
    <property type="entry name" value="NA_NEUROTRAN_SYMP_3"/>
    <property type="match status" value="1"/>
</dbReference>
<evidence type="ECO:0008006" key="11">
    <source>
        <dbReference type="Google" id="ProtNLM"/>
    </source>
</evidence>
<evidence type="ECO:0000256" key="6">
    <source>
        <dbReference type="ARBA" id="ARBA00022989"/>
    </source>
</evidence>
<keyword evidence="6 8" id="KW-1133">Transmembrane helix</keyword>
<keyword evidence="5" id="KW-0769">Symport</keyword>
<dbReference type="Pfam" id="PF00209">
    <property type="entry name" value="SNF"/>
    <property type="match status" value="1"/>
</dbReference>
<keyword evidence="3" id="KW-0813">Transport</keyword>
<comment type="subcellular location">
    <subcellularLocation>
        <location evidence="1">Membrane</location>
        <topology evidence="1">Multi-pass membrane protein</topology>
    </subcellularLocation>
</comment>
<dbReference type="EMBL" id="CP092873">
    <property type="protein sequence ID" value="UYV74338.1"/>
    <property type="molecule type" value="Genomic_DNA"/>
</dbReference>
<proteinExistence type="inferred from homology"/>
<sequence>MTIIVVQGGNYLVTLLDAYGTSMSVLFVVFVESATVCWFYGAERFSEQIKEMLGDLPGIFWRICWTYISPVFLLVSPRI</sequence>
<dbReference type="PANTHER" id="PTHR11616">
    <property type="entry name" value="SODIUM/CHLORIDE DEPENDENT TRANSPORTER"/>
    <property type="match status" value="1"/>
</dbReference>
<dbReference type="Proteomes" id="UP001235939">
    <property type="component" value="Chromosome 11"/>
</dbReference>
<dbReference type="InterPro" id="IPR037272">
    <property type="entry name" value="SNS_sf"/>
</dbReference>
<evidence type="ECO:0000256" key="4">
    <source>
        <dbReference type="ARBA" id="ARBA00022692"/>
    </source>
</evidence>
<feature type="transmembrane region" description="Helical" evidence="8">
    <location>
        <begin position="18"/>
        <end position="41"/>
    </location>
</feature>
<protein>
    <recommendedName>
        <fullName evidence="11">Sodium-dependent serotonin transporter</fullName>
    </recommendedName>
</protein>
<evidence type="ECO:0000256" key="7">
    <source>
        <dbReference type="ARBA" id="ARBA00023136"/>
    </source>
</evidence>
<evidence type="ECO:0000313" key="10">
    <source>
        <dbReference type="Proteomes" id="UP001235939"/>
    </source>
</evidence>
<evidence type="ECO:0000256" key="3">
    <source>
        <dbReference type="ARBA" id="ARBA00022448"/>
    </source>
</evidence>
<dbReference type="PANTHER" id="PTHR11616:SF279">
    <property type="entry name" value="SODIUM-DEPENDENT SEROTONIN TRANSPORTER"/>
    <property type="match status" value="1"/>
</dbReference>
<dbReference type="PRINTS" id="PR00176">
    <property type="entry name" value="NANEUSMPORT"/>
</dbReference>
<evidence type="ECO:0000256" key="1">
    <source>
        <dbReference type="ARBA" id="ARBA00004141"/>
    </source>
</evidence>
<keyword evidence="4 8" id="KW-0812">Transmembrane</keyword>
<comment type="similarity">
    <text evidence="2">Belongs to the sodium:neurotransmitter symporter (SNF) (TC 2.A.22) family.</text>
</comment>
<evidence type="ECO:0000256" key="8">
    <source>
        <dbReference type="SAM" id="Phobius"/>
    </source>
</evidence>
<dbReference type="InterPro" id="IPR000175">
    <property type="entry name" value="Na/ntran_symport"/>
</dbReference>
<keyword evidence="7 8" id="KW-0472">Membrane</keyword>
<organism evidence="9 10">
    <name type="scientific">Cordylochernes scorpioides</name>
    <dbReference type="NCBI Taxonomy" id="51811"/>
    <lineage>
        <taxon>Eukaryota</taxon>
        <taxon>Metazoa</taxon>
        <taxon>Ecdysozoa</taxon>
        <taxon>Arthropoda</taxon>
        <taxon>Chelicerata</taxon>
        <taxon>Arachnida</taxon>
        <taxon>Pseudoscorpiones</taxon>
        <taxon>Cheliferoidea</taxon>
        <taxon>Chernetidae</taxon>
        <taxon>Cordylochernes</taxon>
    </lineage>
</organism>
<keyword evidence="10" id="KW-1185">Reference proteome</keyword>
<evidence type="ECO:0000313" key="9">
    <source>
        <dbReference type="EMBL" id="UYV74338.1"/>
    </source>
</evidence>
<evidence type="ECO:0000256" key="2">
    <source>
        <dbReference type="ARBA" id="ARBA00006459"/>
    </source>
</evidence>
<evidence type="ECO:0000256" key="5">
    <source>
        <dbReference type="ARBA" id="ARBA00022847"/>
    </source>
</evidence>
<gene>
    <name evidence="9" type="ORF">LAZ67_11003119</name>
</gene>